<feature type="region of interest" description="Disordered" evidence="1">
    <location>
        <begin position="1"/>
        <end position="51"/>
    </location>
</feature>
<feature type="compositionally biased region" description="Polar residues" evidence="1">
    <location>
        <begin position="162"/>
        <end position="173"/>
    </location>
</feature>
<reference evidence="2 3" key="1">
    <citation type="submission" date="2021-06" db="EMBL/GenBank/DDBJ databases">
        <authorList>
            <person name="Palmer J.M."/>
        </authorList>
    </citation>
    <scope>NUCLEOTIDE SEQUENCE [LARGE SCALE GENOMIC DNA]</scope>
    <source>
        <strain evidence="2 3">AS_MEX2019</strain>
        <tissue evidence="2">Muscle</tissue>
    </source>
</reference>
<sequence length="206" mass="21928">MAAVVSLPTDVKAAVSNPASSSATALSARLAAPLPKPSSHSPAQDSVATPDEMEERLRFYARQIKSFRRTCLLHSFPELRERIRQMEEDYKTAVRQFYCRTPSPTPSHQSAAAEQSKPGLQNGAAGQPTSSLRSTAAVQPTPGLQGPGTEQPTSGLPRASAVQPTSGLQSTAAVQPRSPESCHCTAQVCLNLLHTPQRTSEEGHFG</sequence>
<dbReference type="Proteomes" id="UP001469553">
    <property type="component" value="Unassembled WGS sequence"/>
</dbReference>
<name>A0ABV0YE46_9TELE</name>
<protein>
    <submittedName>
        <fullName evidence="2">Uncharacterized protein</fullName>
    </submittedName>
</protein>
<feature type="region of interest" description="Disordered" evidence="1">
    <location>
        <begin position="99"/>
        <end position="179"/>
    </location>
</feature>
<evidence type="ECO:0000313" key="3">
    <source>
        <dbReference type="Proteomes" id="UP001469553"/>
    </source>
</evidence>
<evidence type="ECO:0000313" key="2">
    <source>
        <dbReference type="EMBL" id="MEQ2291934.1"/>
    </source>
</evidence>
<feature type="compositionally biased region" description="Low complexity" evidence="1">
    <location>
        <begin position="18"/>
        <end position="39"/>
    </location>
</feature>
<evidence type="ECO:0000256" key="1">
    <source>
        <dbReference type="SAM" id="MobiDB-lite"/>
    </source>
</evidence>
<organism evidence="2 3">
    <name type="scientific">Ameca splendens</name>
    <dbReference type="NCBI Taxonomy" id="208324"/>
    <lineage>
        <taxon>Eukaryota</taxon>
        <taxon>Metazoa</taxon>
        <taxon>Chordata</taxon>
        <taxon>Craniata</taxon>
        <taxon>Vertebrata</taxon>
        <taxon>Euteleostomi</taxon>
        <taxon>Actinopterygii</taxon>
        <taxon>Neopterygii</taxon>
        <taxon>Teleostei</taxon>
        <taxon>Neoteleostei</taxon>
        <taxon>Acanthomorphata</taxon>
        <taxon>Ovalentaria</taxon>
        <taxon>Atherinomorphae</taxon>
        <taxon>Cyprinodontiformes</taxon>
        <taxon>Goodeidae</taxon>
        <taxon>Ameca</taxon>
    </lineage>
</organism>
<keyword evidence="3" id="KW-1185">Reference proteome</keyword>
<gene>
    <name evidence="2" type="ORF">AMECASPLE_017888</name>
</gene>
<dbReference type="EMBL" id="JAHRIP010029577">
    <property type="protein sequence ID" value="MEQ2291934.1"/>
    <property type="molecule type" value="Genomic_DNA"/>
</dbReference>
<comment type="caution">
    <text evidence="2">The sequence shown here is derived from an EMBL/GenBank/DDBJ whole genome shotgun (WGS) entry which is preliminary data.</text>
</comment>
<accession>A0ABV0YE46</accession>
<feature type="compositionally biased region" description="Polar residues" evidence="1">
    <location>
        <begin position="127"/>
        <end position="138"/>
    </location>
</feature>
<proteinExistence type="predicted"/>